<dbReference type="RefSeq" id="WP_183595679.1">
    <property type="nucleotide sequence ID" value="NZ_JACHWR010000021.1"/>
</dbReference>
<organism evidence="1 2">
    <name type="scientific">Nocardioides soli</name>
    <dbReference type="NCBI Taxonomy" id="1036020"/>
    <lineage>
        <taxon>Bacteria</taxon>
        <taxon>Bacillati</taxon>
        <taxon>Actinomycetota</taxon>
        <taxon>Actinomycetes</taxon>
        <taxon>Propionibacteriales</taxon>
        <taxon>Nocardioidaceae</taxon>
        <taxon>Nocardioides</taxon>
    </lineage>
</organism>
<dbReference type="Proteomes" id="UP000589626">
    <property type="component" value="Unassembled WGS sequence"/>
</dbReference>
<name>A0A7W4W1M1_9ACTN</name>
<keyword evidence="2" id="KW-1185">Reference proteome</keyword>
<dbReference type="AlphaFoldDB" id="A0A7W4W1M1"/>
<protein>
    <submittedName>
        <fullName evidence="1">Uncharacterized protein</fullName>
    </submittedName>
</protein>
<accession>A0A7W4W1M1</accession>
<evidence type="ECO:0000313" key="1">
    <source>
        <dbReference type="EMBL" id="MBB3045730.1"/>
    </source>
</evidence>
<sequence length="64" mass="7420">MATYRHTIHYIVRVIERPASDDRETWFAGPFGSTEADHVASELEHAADHDRECYVEQLFAREEG</sequence>
<proteinExistence type="predicted"/>
<gene>
    <name evidence="1" type="ORF">FHU40_005590</name>
</gene>
<reference evidence="1 2" key="1">
    <citation type="submission" date="2020-08" db="EMBL/GenBank/DDBJ databases">
        <title>Sequencing the genomes of 1000 actinobacteria strains.</title>
        <authorList>
            <person name="Klenk H.-P."/>
        </authorList>
    </citation>
    <scope>NUCLEOTIDE SEQUENCE [LARGE SCALE GENOMIC DNA]</scope>
    <source>
        <strain evidence="1 2">DSM 105498</strain>
    </source>
</reference>
<evidence type="ECO:0000313" key="2">
    <source>
        <dbReference type="Proteomes" id="UP000589626"/>
    </source>
</evidence>
<dbReference type="EMBL" id="JACHWR010000021">
    <property type="protein sequence ID" value="MBB3045730.1"/>
    <property type="molecule type" value="Genomic_DNA"/>
</dbReference>
<comment type="caution">
    <text evidence="1">The sequence shown here is derived from an EMBL/GenBank/DDBJ whole genome shotgun (WGS) entry which is preliminary data.</text>
</comment>